<organism evidence="2 3">
    <name type="scientific">Trichosporon asahii var. asahii (strain ATCC 90039 / CBS 2479 / JCM 2466 / KCTC 7840 / NBRC 103889/ NCYC 2677 / UAMH 7654)</name>
    <name type="common">Yeast</name>
    <dbReference type="NCBI Taxonomy" id="1186058"/>
    <lineage>
        <taxon>Eukaryota</taxon>
        <taxon>Fungi</taxon>
        <taxon>Dikarya</taxon>
        <taxon>Basidiomycota</taxon>
        <taxon>Agaricomycotina</taxon>
        <taxon>Tremellomycetes</taxon>
        <taxon>Trichosporonales</taxon>
        <taxon>Trichosporonaceae</taxon>
        <taxon>Trichosporon</taxon>
    </lineage>
</organism>
<evidence type="ECO:0000256" key="1">
    <source>
        <dbReference type="SAM" id="MobiDB-lite"/>
    </source>
</evidence>
<dbReference type="Proteomes" id="UP000002748">
    <property type="component" value="Unassembled WGS sequence"/>
</dbReference>
<dbReference type="EMBL" id="ALBS01000075">
    <property type="protein sequence ID" value="EJT51055.1"/>
    <property type="molecule type" value="Genomic_DNA"/>
</dbReference>
<gene>
    <name evidence="2" type="ORF">A1Q1_07745</name>
</gene>
<dbReference type="AlphaFoldDB" id="J4UHK8"/>
<accession>J4UHK8</accession>
<name>J4UHK8_TRIAS</name>
<feature type="compositionally biased region" description="Polar residues" evidence="1">
    <location>
        <begin position="1"/>
        <end position="22"/>
    </location>
</feature>
<dbReference type="HOGENOM" id="CLU_1215535_0_0_1"/>
<reference evidence="2 3" key="1">
    <citation type="journal article" date="2012" name="Eukaryot. Cell">
        <title>Draft genome sequence of CBS 2479, the standard type strain of Trichosporon asahii.</title>
        <authorList>
            <person name="Yang R.Y."/>
            <person name="Li H.T."/>
            <person name="Zhu H."/>
            <person name="Zhou G.P."/>
            <person name="Wang M."/>
            <person name="Wang L."/>
        </authorList>
    </citation>
    <scope>NUCLEOTIDE SEQUENCE [LARGE SCALE GENOMIC DNA]</scope>
    <source>
        <strain evidence="3">ATCC 90039 / CBS 2479 / JCM 2466 / KCTC 7840 / NCYC 2677 / UAMH 7654</strain>
    </source>
</reference>
<evidence type="ECO:0000313" key="3">
    <source>
        <dbReference type="Proteomes" id="UP000002748"/>
    </source>
</evidence>
<dbReference type="GeneID" id="25991257"/>
<feature type="compositionally biased region" description="Low complexity" evidence="1">
    <location>
        <begin position="125"/>
        <end position="141"/>
    </location>
</feature>
<feature type="region of interest" description="Disordered" evidence="1">
    <location>
        <begin position="1"/>
        <end position="160"/>
    </location>
</feature>
<comment type="caution">
    <text evidence="2">The sequence shown here is derived from an EMBL/GenBank/DDBJ whole genome shotgun (WGS) entry which is preliminary data.</text>
</comment>
<feature type="compositionally biased region" description="Polar residues" evidence="1">
    <location>
        <begin position="72"/>
        <end position="90"/>
    </location>
</feature>
<evidence type="ECO:0000313" key="2">
    <source>
        <dbReference type="EMBL" id="EJT51055.1"/>
    </source>
</evidence>
<protein>
    <submittedName>
        <fullName evidence="2">Uncharacterized protein</fullName>
    </submittedName>
</protein>
<dbReference type="KEGG" id="tasa:A1Q1_07745"/>
<proteinExistence type="predicted"/>
<dbReference type="VEuPathDB" id="FungiDB:A1Q1_07745"/>
<dbReference type="RefSeq" id="XP_014182232.1">
    <property type="nucleotide sequence ID" value="XM_014326757.1"/>
</dbReference>
<sequence length="228" mass="24164">MISTATSNSYTKVSGSGASRPTSGAARRTPSPSRIVTDFDAARKRVPPPVPPPPYSAVVRASERSLSDEESIASSPPSSFWGSPTSTHSTLYEDDYPQTPYSAQLFGTPASPSKRPLPALPSPSSPSLSAALSASPPASQPISRNPSHRRPSRTLKPPTRNDICDALRLQFAIEASLKPSMYATWFGHKAQFPCGCAPCSCAEGNNAHPRHLPCPLQPGMPIERNCGA</sequence>